<keyword evidence="2" id="KW-0472">Membrane</keyword>
<dbReference type="SUPFAM" id="SSF141571">
    <property type="entry name" value="Pentapeptide repeat-like"/>
    <property type="match status" value="1"/>
</dbReference>
<protein>
    <recommendedName>
        <fullName evidence="5">Pentapeptide repeat-containing protein</fullName>
    </recommendedName>
</protein>
<evidence type="ECO:0000256" key="2">
    <source>
        <dbReference type="SAM" id="Phobius"/>
    </source>
</evidence>
<feature type="transmembrane region" description="Helical" evidence="2">
    <location>
        <begin position="127"/>
        <end position="148"/>
    </location>
</feature>
<gene>
    <name evidence="3" type="ORF">M23134_00249</name>
</gene>
<feature type="transmembrane region" description="Helical" evidence="2">
    <location>
        <begin position="215"/>
        <end position="236"/>
    </location>
</feature>
<keyword evidence="1" id="KW-0677">Repeat</keyword>
<dbReference type="OrthoDB" id="9812495at2"/>
<evidence type="ECO:0000256" key="1">
    <source>
        <dbReference type="ARBA" id="ARBA00022737"/>
    </source>
</evidence>
<dbReference type="RefSeq" id="WP_002698777.1">
    <property type="nucleotide sequence ID" value="NZ_AAWS01000020.1"/>
</dbReference>
<keyword evidence="2" id="KW-0812">Transmembrane</keyword>
<dbReference type="Gene3D" id="2.160.20.80">
    <property type="entry name" value="E3 ubiquitin-protein ligase SopA"/>
    <property type="match status" value="2"/>
</dbReference>
<organism evidence="3 4">
    <name type="scientific">Microscilla marina ATCC 23134</name>
    <dbReference type="NCBI Taxonomy" id="313606"/>
    <lineage>
        <taxon>Bacteria</taxon>
        <taxon>Pseudomonadati</taxon>
        <taxon>Bacteroidota</taxon>
        <taxon>Cytophagia</taxon>
        <taxon>Cytophagales</taxon>
        <taxon>Microscillaceae</taxon>
        <taxon>Microscilla</taxon>
    </lineage>
</organism>
<feature type="transmembrane region" description="Helical" evidence="2">
    <location>
        <begin position="68"/>
        <end position="88"/>
    </location>
</feature>
<dbReference type="InterPro" id="IPR001646">
    <property type="entry name" value="5peptide_repeat"/>
</dbReference>
<accession>A1ZP16</accession>
<proteinExistence type="predicted"/>
<dbReference type="eggNOG" id="COG1357">
    <property type="taxonomic scope" value="Bacteria"/>
</dbReference>
<dbReference type="PANTHER" id="PTHR47485">
    <property type="entry name" value="THYLAKOID LUMENAL 17.4 KDA PROTEIN, CHLOROPLASTIC"/>
    <property type="match status" value="1"/>
</dbReference>
<feature type="transmembrane region" description="Helical" evidence="2">
    <location>
        <begin position="160"/>
        <end position="179"/>
    </location>
</feature>
<evidence type="ECO:0008006" key="5">
    <source>
        <dbReference type="Google" id="ProtNLM"/>
    </source>
</evidence>
<comment type="caution">
    <text evidence="3">The sequence shown here is derived from an EMBL/GenBank/DDBJ whole genome shotgun (WGS) entry which is preliminary data.</text>
</comment>
<name>A1ZP16_MICM2</name>
<feature type="transmembrane region" description="Helical" evidence="2">
    <location>
        <begin position="25"/>
        <end position="47"/>
    </location>
</feature>
<dbReference type="Pfam" id="PF00805">
    <property type="entry name" value="Pentapeptide"/>
    <property type="match status" value="5"/>
</dbReference>
<keyword evidence="2" id="KW-1133">Transmembrane helix</keyword>
<evidence type="ECO:0000313" key="4">
    <source>
        <dbReference type="Proteomes" id="UP000004095"/>
    </source>
</evidence>
<keyword evidence="4" id="KW-1185">Reference proteome</keyword>
<dbReference type="PANTHER" id="PTHR47485:SF1">
    <property type="entry name" value="THYLAKOID LUMENAL 17.4 KDA PROTEIN, CHLOROPLASTIC"/>
    <property type="match status" value="1"/>
</dbReference>
<dbReference type="EMBL" id="AAWS01000020">
    <property type="protein sequence ID" value="EAY27808.1"/>
    <property type="molecule type" value="Genomic_DNA"/>
</dbReference>
<sequence length="653" mass="74543">MSTLKNHIAHFWAFNNSSVENAKSILYYLVFMFYLLLIVVSTSDAMILIPSSQVMLPVLNIPLPLWEFYLCMPLLVVILHFNLLYNLIQHSKKAYAYQQVEKDADHLTTYPFIVNFVITSQKTNNFWWLRFVLWLLIFAFPLGLLCAIQWQFSAYHSSTMTLWHCFVVMLDALVLSFAWHKIFHPSLTTKTTASNSNDVTKPSVKAKKAFQDVKLSWQVAVFVVFALFNLTVLLIFKSTNGQSVQHLMPHLKVQHQTLIKAPPSDQIIQRFIALGKSKEEAYCEYARGLDLRGRDLRFCDFSGAYLVNANLEKADIRGANFSSANLHGSNLTKSIVLGAVFFKTKMHYTKLHKIAFRKTLHKALDLRHAQLSALDLSNLNLKNYIFKGAVCTNVDFKSADLSDVEFTGAVFKHCFMKGVQMQRAVLNGVTFEQANKMDGARMQNAQMKAAYLNGVSLQGADMSNVALEGAMWQRDSIQGVNLRNAHLQGAVIEAQVFSGNCLVQARIKGSILSKIKGSTHNYYYAVNRDQKPYWRPLHKQLKKYNVSRHLELHTRGVKDIIEERIALAKQRLSKSDTTDIQEYFGTNNGDNFVQERKKIACQNIYIAEGVLSQTPLTSIEENERIYQQLSDYLRNNCARIYEKIVKRGKVKIN</sequence>
<evidence type="ECO:0000313" key="3">
    <source>
        <dbReference type="EMBL" id="EAY27808.1"/>
    </source>
</evidence>
<dbReference type="AlphaFoldDB" id="A1ZP16"/>
<dbReference type="Proteomes" id="UP000004095">
    <property type="component" value="Unassembled WGS sequence"/>
</dbReference>
<reference evidence="3 4" key="1">
    <citation type="submission" date="2007-01" db="EMBL/GenBank/DDBJ databases">
        <authorList>
            <person name="Haygood M."/>
            <person name="Podell S."/>
            <person name="Anderson C."/>
            <person name="Hopkinson B."/>
            <person name="Roe K."/>
            <person name="Barbeau K."/>
            <person name="Gaasterland T."/>
            <person name="Ferriera S."/>
            <person name="Johnson J."/>
            <person name="Kravitz S."/>
            <person name="Beeson K."/>
            <person name="Sutton G."/>
            <person name="Rogers Y.-H."/>
            <person name="Friedman R."/>
            <person name="Frazier M."/>
            <person name="Venter J.C."/>
        </authorList>
    </citation>
    <scope>NUCLEOTIDE SEQUENCE [LARGE SCALE GENOMIC DNA]</scope>
    <source>
        <strain evidence="3 4">ATCC 23134</strain>
    </source>
</reference>